<dbReference type="Proteomes" id="UP001223072">
    <property type="component" value="Unassembled WGS sequence"/>
</dbReference>
<dbReference type="GO" id="GO:0016301">
    <property type="term" value="F:kinase activity"/>
    <property type="evidence" value="ECO:0007669"/>
    <property type="project" value="UniProtKB-KW"/>
</dbReference>
<proteinExistence type="predicted"/>
<keyword evidence="4" id="KW-0808">Transferase</keyword>
<feature type="domain" description="Signal transduction histidine kinase subgroup 3 dimerisation and phosphoacceptor" evidence="3">
    <location>
        <begin position="126"/>
        <end position="191"/>
    </location>
</feature>
<evidence type="ECO:0000259" key="3">
    <source>
        <dbReference type="Pfam" id="PF07730"/>
    </source>
</evidence>
<keyword evidence="5" id="KW-1185">Reference proteome</keyword>
<sequence length="266" mass="27770">MSSREGRGWAADGRGALLSPCVAAAWPGLLLLRLSADALYDPAVDRRARMAVGCAVAALGADLFGYRDISLWTGQFYASTVHLPVLAVLVGLWLGGRRRLRRAPAAAVEQPSVESQLRAVAARIGERSRIAAETHDVLAHGRSLIAPHTGVPATKGDSLPAPVAERIGLLRTTSVEVLADLRDVLGVVREPEAPRLDAPRPGAALAPVTVRAVHRPPATLTEVTSPLVLSAQAPSAAAADSSPRANASPRRAALRTPGRPVREPGG</sequence>
<keyword evidence="2" id="KW-0472">Membrane</keyword>
<evidence type="ECO:0000313" key="5">
    <source>
        <dbReference type="Proteomes" id="UP001223072"/>
    </source>
</evidence>
<feature type="compositionally biased region" description="Low complexity" evidence="1">
    <location>
        <begin position="231"/>
        <end position="255"/>
    </location>
</feature>
<keyword evidence="2" id="KW-0812">Transmembrane</keyword>
<reference evidence="4 5" key="1">
    <citation type="submission" date="2023-07" db="EMBL/GenBank/DDBJ databases">
        <title>Comparative genomics of wheat-associated soil bacteria to identify genetic determinants of phenazine resistance.</title>
        <authorList>
            <person name="Mouncey N."/>
        </authorList>
    </citation>
    <scope>NUCLEOTIDE SEQUENCE [LARGE SCALE GENOMIC DNA]</scope>
    <source>
        <strain evidence="4 5">W2I16</strain>
    </source>
</reference>
<dbReference type="Gene3D" id="1.20.5.1930">
    <property type="match status" value="1"/>
</dbReference>
<accession>A0ABU0RV56</accession>
<evidence type="ECO:0000256" key="2">
    <source>
        <dbReference type="SAM" id="Phobius"/>
    </source>
</evidence>
<name>A0ABU0RV56_9ACTN</name>
<comment type="caution">
    <text evidence="4">The sequence shown here is derived from an EMBL/GenBank/DDBJ whole genome shotgun (WGS) entry which is preliminary data.</text>
</comment>
<evidence type="ECO:0000256" key="1">
    <source>
        <dbReference type="SAM" id="MobiDB-lite"/>
    </source>
</evidence>
<dbReference type="Pfam" id="PF07730">
    <property type="entry name" value="HisKA_3"/>
    <property type="match status" value="1"/>
</dbReference>
<gene>
    <name evidence="4" type="ORF">QFZ49_005806</name>
</gene>
<feature type="transmembrane region" description="Helical" evidence="2">
    <location>
        <begin position="72"/>
        <end position="94"/>
    </location>
</feature>
<feature type="region of interest" description="Disordered" evidence="1">
    <location>
        <begin position="231"/>
        <end position="266"/>
    </location>
</feature>
<evidence type="ECO:0000313" key="4">
    <source>
        <dbReference type="EMBL" id="MDQ0935834.1"/>
    </source>
</evidence>
<keyword evidence="4" id="KW-0418">Kinase</keyword>
<organism evidence="4 5">
    <name type="scientific">Streptomyces turgidiscabies</name>
    <dbReference type="NCBI Taxonomy" id="85558"/>
    <lineage>
        <taxon>Bacteria</taxon>
        <taxon>Bacillati</taxon>
        <taxon>Actinomycetota</taxon>
        <taxon>Actinomycetes</taxon>
        <taxon>Kitasatosporales</taxon>
        <taxon>Streptomycetaceae</taxon>
        <taxon>Streptomyces</taxon>
    </lineage>
</organism>
<keyword evidence="2" id="KW-1133">Transmembrane helix</keyword>
<protein>
    <submittedName>
        <fullName evidence="4">Signal transduction histidine kinase</fullName>
    </submittedName>
</protein>
<dbReference type="RefSeq" id="WP_307629324.1">
    <property type="nucleotide sequence ID" value="NZ_JAUSZS010000007.1"/>
</dbReference>
<feature type="transmembrane region" description="Helical" evidence="2">
    <location>
        <begin position="16"/>
        <end position="36"/>
    </location>
</feature>
<dbReference type="EMBL" id="JAUSZS010000007">
    <property type="protein sequence ID" value="MDQ0935834.1"/>
    <property type="molecule type" value="Genomic_DNA"/>
</dbReference>
<dbReference type="InterPro" id="IPR011712">
    <property type="entry name" value="Sig_transdc_His_kin_sub3_dim/P"/>
</dbReference>